<comment type="subcellular location">
    <subcellularLocation>
        <location evidence="1">Membrane</location>
        <topology evidence="1">Multi-pass membrane protein</topology>
    </subcellularLocation>
</comment>
<keyword evidence="2" id="KW-0813">Transport</keyword>
<dbReference type="PANTHER" id="PTHR48041">
    <property type="entry name" value="ABC TRANSPORTER G FAMILY MEMBER 28"/>
    <property type="match status" value="1"/>
</dbReference>
<feature type="transmembrane region" description="Helical" evidence="6">
    <location>
        <begin position="64"/>
        <end position="81"/>
    </location>
</feature>
<evidence type="ECO:0000256" key="4">
    <source>
        <dbReference type="ARBA" id="ARBA00022989"/>
    </source>
</evidence>
<evidence type="ECO:0000259" key="7">
    <source>
        <dbReference type="Pfam" id="PF01061"/>
    </source>
</evidence>
<dbReference type="Proteomes" id="UP000827721">
    <property type="component" value="Unassembled WGS sequence"/>
</dbReference>
<feature type="transmembrane region" description="Helical" evidence="6">
    <location>
        <begin position="175"/>
        <end position="200"/>
    </location>
</feature>
<dbReference type="EMBL" id="JAFEMO010000015">
    <property type="protein sequence ID" value="KAH7544568.1"/>
    <property type="molecule type" value="Genomic_DNA"/>
</dbReference>
<proteinExistence type="predicted"/>
<sequence length="372" mass="42534">MEYFSSLRFIPEIAMNPAEFLIDLATGQVNDISVPEGSLASQVLLILIELRTFKERCRDYFDKLRLVQALGIAVLLGLLWWKSQTGTEAQLRDQVGLIFYICIFWISSSIFGAVYVFRSENIYLVKERKADMYRLSVYYACSTLCNMVAHVFYPTVFMVIVYFMAGFKRTVPCFFLTLFSILLIPVTSQGAGELFGAAVLNIKRGGMNVVYGVPSHHCEFQYRVFCSAKKAWQYYGSSEVKSTNAQVLLLDDIVHQKFRFGALEFHDLLQICFNDNKHFVLLIFVSGNKKQLEQLIRTEDCSSTFSMLPFDHEEGSPMMPGRVFPFQQQPSYVHSMLAFYAVGHEKCYLSMTFLVHEVTYYKLVMAALSGSL</sequence>
<evidence type="ECO:0000256" key="3">
    <source>
        <dbReference type="ARBA" id="ARBA00022692"/>
    </source>
</evidence>
<feature type="transmembrane region" description="Helical" evidence="6">
    <location>
        <begin position="137"/>
        <end position="163"/>
    </location>
</feature>
<evidence type="ECO:0000313" key="9">
    <source>
        <dbReference type="Proteomes" id="UP000827721"/>
    </source>
</evidence>
<keyword evidence="5 6" id="KW-0472">Membrane</keyword>
<feature type="transmembrane region" description="Helical" evidence="6">
    <location>
        <begin position="97"/>
        <end position="117"/>
    </location>
</feature>
<evidence type="ECO:0000256" key="1">
    <source>
        <dbReference type="ARBA" id="ARBA00004141"/>
    </source>
</evidence>
<keyword evidence="9" id="KW-1185">Reference proteome</keyword>
<reference evidence="8 9" key="1">
    <citation type="submission" date="2021-02" db="EMBL/GenBank/DDBJ databases">
        <title>Plant Genome Project.</title>
        <authorList>
            <person name="Zhang R.-G."/>
        </authorList>
    </citation>
    <scope>NUCLEOTIDE SEQUENCE [LARGE SCALE GENOMIC DNA]</scope>
    <source>
        <tissue evidence="8">Leaves</tissue>
    </source>
</reference>
<organism evidence="8 9">
    <name type="scientific">Xanthoceras sorbifolium</name>
    <dbReference type="NCBI Taxonomy" id="99658"/>
    <lineage>
        <taxon>Eukaryota</taxon>
        <taxon>Viridiplantae</taxon>
        <taxon>Streptophyta</taxon>
        <taxon>Embryophyta</taxon>
        <taxon>Tracheophyta</taxon>
        <taxon>Spermatophyta</taxon>
        <taxon>Magnoliopsida</taxon>
        <taxon>eudicotyledons</taxon>
        <taxon>Gunneridae</taxon>
        <taxon>Pentapetalae</taxon>
        <taxon>rosids</taxon>
        <taxon>malvids</taxon>
        <taxon>Sapindales</taxon>
        <taxon>Sapindaceae</taxon>
        <taxon>Xanthoceroideae</taxon>
        <taxon>Xanthoceras</taxon>
    </lineage>
</organism>
<feature type="domain" description="ABC-2 type transporter transmembrane" evidence="7">
    <location>
        <begin position="50"/>
        <end position="204"/>
    </location>
</feature>
<dbReference type="InterPro" id="IPR050352">
    <property type="entry name" value="ABCG_transporters"/>
</dbReference>
<comment type="caution">
    <text evidence="8">The sequence shown here is derived from an EMBL/GenBank/DDBJ whole genome shotgun (WGS) entry which is preliminary data.</text>
</comment>
<dbReference type="Pfam" id="PF01061">
    <property type="entry name" value="ABC2_membrane"/>
    <property type="match status" value="1"/>
</dbReference>
<accession>A0ABQ8H2Z3</accession>
<name>A0ABQ8H2Z3_9ROSI</name>
<protein>
    <recommendedName>
        <fullName evidence="7">ABC-2 type transporter transmembrane domain-containing protein</fullName>
    </recommendedName>
</protein>
<dbReference type="PANTHER" id="PTHR48041:SF135">
    <property type="entry name" value="ABC TRANSPORTER G FAMILY MEMBER 26"/>
    <property type="match status" value="1"/>
</dbReference>
<keyword evidence="3 6" id="KW-0812">Transmembrane</keyword>
<evidence type="ECO:0000256" key="2">
    <source>
        <dbReference type="ARBA" id="ARBA00022448"/>
    </source>
</evidence>
<evidence type="ECO:0000256" key="5">
    <source>
        <dbReference type="ARBA" id="ARBA00023136"/>
    </source>
</evidence>
<evidence type="ECO:0000256" key="6">
    <source>
        <dbReference type="SAM" id="Phobius"/>
    </source>
</evidence>
<keyword evidence="4 6" id="KW-1133">Transmembrane helix</keyword>
<dbReference type="InterPro" id="IPR013525">
    <property type="entry name" value="ABC2_TM"/>
</dbReference>
<gene>
    <name evidence="8" type="ORF">JRO89_XS15G0186200</name>
</gene>
<evidence type="ECO:0000313" key="8">
    <source>
        <dbReference type="EMBL" id="KAH7544568.1"/>
    </source>
</evidence>